<dbReference type="EMBL" id="CAXHTA020000017">
    <property type="protein sequence ID" value="CAL5227807.1"/>
    <property type="molecule type" value="Genomic_DNA"/>
</dbReference>
<dbReference type="SUPFAM" id="SSF47676">
    <property type="entry name" value="Conserved domain common to transcription factors TFIIS, elongin A, CRSP70"/>
    <property type="match status" value="1"/>
</dbReference>
<evidence type="ECO:0000256" key="3">
    <source>
        <dbReference type="PROSITE-ProRule" id="PRU00649"/>
    </source>
</evidence>
<gene>
    <name evidence="6" type="primary">g10831</name>
    <name evidence="6" type="ORF">VP750_LOCUS9713</name>
</gene>
<evidence type="ECO:0000256" key="1">
    <source>
        <dbReference type="ARBA" id="ARBA00004123"/>
    </source>
</evidence>
<keyword evidence="7" id="KW-1185">Reference proteome</keyword>
<reference evidence="6 7" key="1">
    <citation type="submission" date="2024-06" db="EMBL/GenBank/DDBJ databases">
        <authorList>
            <person name="Kraege A."/>
            <person name="Thomma B."/>
        </authorList>
    </citation>
    <scope>NUCLEOTIDE SEQUENCE [LARGE SCALE GENOMIC DNA]</scope>
</reference>
<sequence>MTSYNLRKRTNPVTYGEEAASQLKLTDLAKVVRLPTGTTSVCFSAESVLAAKTILDDPTSSPDKILGSLRQLSCLVVSKADLEVTGVAFSVRKLRKSEHLEIQRIASNLIDKWKRAILSEREALNNIAMAQQQQQQQQQQRQPQELPEQQQQHQQHELQHIQQAEPAQGQRIVLS</sequence>
<organism evidence="6 7">
    <name type="scientific">Coccomyxa viridis</name>
    <dbReference type="NCBI Taxonomy" id="1274662"/>
    <lineage>
        <taxon>Eukaryota</taxon>
        <taxon>Viridiplantae</taxon>
        <taxon>Chlorophyta</taxon>
        <taxon>core chlorophytes</taxon>
        <taxon>Trebouxiophyceae</taxon>
        <taxon>Trebouxiophyceae incertae sedis</taxon>
        <taxon>Coccomyxaceae</taxon>
        <taxon>Coccomyxa</taxon>
    </lineage>
</organism>
<dbReference type="SMART" id="SM00509">
    <property type="entry name" value="TFS2N"/>
    <property type="match status" value="1"/>
</dbReference>
<feature type="domain" description="TFIIS N-terminal" evidence="5">
    <location>
        <begin position="46"/>
        <end position="120"/>
    </location>
</feature>
<dbReference type="Gene3D" id="1.20.930.10">
    <property type="entry name" value="Conserved domain common to transcription factors TFIIS, elongin A, CRSP70"/>
    <property type="match status" value="1"/>
</dbReference>
<comment type="subcellular location">
    <subcellularLocation>
        <location evidence="1 3">Nucleus</location>
    </subcellularLocation>
</comment>
<protein>
    <submittedName>
        <fullName evidence="6">G10831 protein</fullName>
    </submittedName>
</protein>
<dbReference type="InterPro" id="IPR003617">
    <property type="entry name" value="TFIIS/CRSP70_N_sub"/>
</dbReference>
<evidence type="ECO:0000259" key="5">
    <source>
        <dbReference type="PROSITE" id="PS51319"/>
    </source>
</evidence>
<dbReference type="Pfam" id="PF08711">
    <property type="entry name" value="Med26"/>
    <property type="match status" value="1"/>
</dbReference>
<evidence type="ECO:0000313" key="7">
    <source>
        <dbReference type="Proteomes" id="UP001497392"/>
    </source>
</evidence>
<feature type="compositionally biased region" description="Low complexity" evidence="4">
    <location>
        <begin position="131"/>
        <end position="153"/>
    </location>
</feature>
<dbReference type="InterPro" id="IPR035441">
    <property type="entry name" value="TFIIS/LEDGF_dom_sf"/>
</dbReference>
<accession>A0ABP1G912</accession>
<dbReference type="InterPro" id="IPR017923">
    <property type="entry name" value="TFIIS_N"/>
</dbReference>
<keyword evidence="2 3" id="KW-0539">Nucleus</keyword>
<name>A0ABP1G912_9CHLO</name>
<proteinExistence type="predicted"/>
<evidence type="ECO:0000313" key="6">
    <source>
        <dbReference type="EMBL" id="CAL5227807.1"/>
    </source>
</evidence>
<feature type="region of interest" description="Disordered" evidence="4">
    <location>
        <begin position="129"/>
        <end position="175"/>
    </location>
</feature>
<evidence type="ECO:0000256" key="2">
    <source>
        <dbReference type="ARBA" id="ARBA00023242"/>
    </source>
</evidence>
<evidence type="ECO:0000256" key="4">
    <source>
        <dbReference type="SAM" id="MobiDB-lite"/>
    </source>
</evidence>
<comment type="caution">
    <text evidence="6">The sequence shown here is derived from an EMBL/GenBank/DDBJ whole genome shotgun (WGS) entry which is preliminary data.</text>
</comment>
<dbReference type="PROSITE" id="PS51319">
    <property type="entry name" value="TFIIS_N"/>
    <property type="match status" value="1"/>
</dbReference>
<dbReference type="Proteomes" id="UP001497392">
    <property type="component" value="Unassembled WGS sequence"/>
</dbReference>